<evidence type="ECO:0000256" key="1">
    <source>
        <dbReference type="ARBA" id="ARBA00001966"/>
    </source>
</evidence>
<dbReference type="PANTHER" id="PTHR43409">
    <property type="entry name" value="ANAEROBIC MAGNESIUM-PROTOPORPHYRIN IX MONOMETHYL ESTER CYCLASE-RELATED"/>
    <property type="match status" value="1"/>
</dbReference>
<feature type="domain" description="B12-binding" evidence="9">
    <location>
        <begin position="14"/>
        <end position="151"/>
    </location>
</feature>
<dbReference type="InterPro" id="IPR006158">
    <property type="entry name" value="Cobalamin-bd"/>
</dbReference>
<dbReference type="SMART" id="SM00729">
    <property type="entry name" value="Elp3"/>
    <property type="match status" value="1"/>
</dbReference>
<sequence length="477" mass="53351">MKVLLINAPAADIPIAGVDGKRLGLINIISPPLGTSYIAAVLEKGGFEVSLCDAQSLKMKLDDIGKTILEFKPDVVGISCFTPNYQQAQKVAELSKHLLPKVMTVIGGPHVSFTAGQTLRETPSIDVVVRGEGEETMLELVKAIAGKLPLTGIDGITYRVKHLIVNNADRAFIDDLDTLPFPARHLWSEKYIKRGMHEVPILTSRGCPFGCVFCSTSKMAGHLFRARSPANVVDELQSVVNDYDFNRFVFNDDTFTLDNKRAIDICNEIVERGLDITWACSTRVDSVTPELLSHMSEAGCNMIYYGIESGNQNILDRFVGKRITIEQAKNAVKLAHDAGITTVASYIIGFPGERADKDFESYLKKAEYGRTYEGDLTGTVFETLVCAEEVESDQAQVHLLTPYPGTRAYDEAESLGIKILTTEWWRYNLQLPVIMTNTMSVEEIWSAFVTYMREFDTYNSIRYQRRLKHMRREQFSS</sequence>
<keyword evidence="5" id="KW-0949">S-adenosyl-L-methionine</keyword>
<keyword evidence="4" id="KW-0808">Transferase</keyword>
<dbReference type="GO" id="GO:0046872">
    <property type="term" value="F:metal ion binding"/>
    <property type="evidence" value="ECO:0007669"/>
    <property type="project" value="UniProtKB-KW"/>
</dbReference>
<evidence type="ECO:0000313" key="12">
    <source>
        <dbReference type="Proteomes" id="UP000639006"/>
    </source>
</evidence>
<dbReference type="PANTHER" id="PTHR43409:SF7">
    <property type="entry name" value="BLL1977 PROTEIN"/>
    <property type="match status" value="1"/>
</dbReference>
<dbReference type="InterPro" id="IPR006638">
    <property type="entry name" value="Elp3/MiaA/NifB-like_rSAM"/>
</dbReference>
<dbReference type="Pfam" id="PF04055">
    <property type="entry name" value="Radical_SAM"/>
    <property type="match status" value="1"/>
</dbReference>
<keyword evidence="6" id="KW-0479">Metal-binding</keyword>
<dbReference type="GO" id="GO:0003824">
    <property type="term" value="F:catalytic activity"/>
    <property type="evidence" value="ECO:0007669"/>
    <property type="project" value="InterPro"/>
</dbReference>
<dbReference type="EMBL" id="CAJHIQ010000001">
    <property type="protein sequence ID" value="CAD6490783.1"/>
    <property type="molecule type" value="Genomic_DNA"/>
</dbReference>
<dbReference type="PROSITE" id="PS51918">
    <property type="entry name" value="RADICAL_SAM"/>
    <property type="match status" value="1"/>
</dbReference>
<evidence type="ECO:0000256" key="4">
    <source>
        <dbReference type="ARBA" id="ARBA00022679"/>
    </source>
</evidence>
<protein>
    <submittedName>
        <fullName evidence="11">B12 binding domain protein</fullName>
    </submittedName>
</protein>
<dbReference type="InterPro" id="IPR007197">
    <property type="entry name" value="rSAM"/>
</dbReference>
<dbReference type="InterPro" id="IPR034466">
    <property type="entry name" value="Methyltransferase_Class_B"/>
</dbReference>
<comment type="caution">
    <text evidence="11">The sequence shown here is derived from an EMBL/GenBank/DDBJ whole genome shotgun (WGS) entry which is preliminary data.</text>
</comment>
<dbReference type="GO" id="GO:0051539">
    <property type="term" value="F:4 iron, 4 sulfur cluster binding"/>
    <property type="evidence" value="ECO:0007669"/>
    <property type="project" value="UniProtKB-KW"/>
</dbReference>
<dbReference type="SFLD" id="SFLDG01123">
    <property type="entry name" value="methyltransferase_(Class_B)"/>
    <property type="match status" value="1"/>
</dbReference>
<dbReference type="Proteomes" id="UP000639006">
    <property type="component" value="Unassembled WGS sequence"/>
</dbReference>
<dbReference type="InterPro" id="IPR036724">
    <property type="entry name" value="Cobalamin-bd_sf"/>
</dbReference>
<comment type="cofactor">
    <cofactor evidence="1">
        <name>[4Fe-4S] cluster</name>
        <dbReference type="ChEBI" id="CHEBI:49883"/>
    </cofactor>
</comment>
<evidence type="ECO:0000256" key="6">
    <source>
        <dbReference type="ARBA" id="ARBA00022723"/>
    </source>
</evidence>
<dbReference type="PROSITE" id="PS51332">
    <property type="entry name" value="B12_BINDING"/>
    <property type="match status" value="1"/>
</dbReference>
<evidence type="ECO:0000256" key="8">
    <source>
        <dbReference type="ARBA" id="ARBA00023014"/>
    </source>
</evidence>
<evidence type="ECO:0000259" key="10">
    <source>
        <dbReference type="PROSITE" id="PS51918"/>
    </source>
</evidence>
<dbReference type="Pfam" id="PF02310">
    <property type="entry name" value="B12-binding"/>
    <property type="match status" value="1"/>
</dbReference>
<dbReference type="SUPFAM" id="SSF102114">
    <property type="entry name" value="Radical SAM enzymes"/>
    <property type="match status" value="1"/>
</dbReference>
<dbReference type="SUPFAM" id="SSF52242">
    <property type="entry name" value="Cobalamin (vitamin B12)-binding domain"/>
    <property type="match status" value="1"/>
</dbReference>
<gene>
    <name evidence="11" type="ORF">DIAAKJNI_00017</name>
</gene>
<evidence type="ECO:0000313" key="11">
    <source>
        <dbReference type="EMBL" id="CAD6490783.1"/>
    </source>
</evidence>
<feature type="domain" description="Radical SAM core" evidence="10">
    <location>
        <begin position="193"/>
        <end position="440"/>
    </location>
</feature>
<proteinExistence type="inferred from homology"/>
<dbReference type="SFLD" id="SFLDS00029">
    <property type="entry name" value="Radical_SAM"/>
    <property type="match status" value="1"/>
</dbReference>
<evidence type="ECO:0000256" key="2">
    <source>
        <dbReference type="ARBA" id="ARBA00010854"/>
    </source>
</evidence>
<dbReference type="InterPro" id="IPR058240">
    <property type="entry name" value="rSAM_sf"/>
</dbReference>
<dbReference type="CDD" id="cd02068">
    <property type="entry name" value="radical_SAM_B12_BD"/>
    <property type="match status" value="1"/>
</dbReference>
<evidence type="ECO:0000256" key="7">
    <source>
        <dbReference type="ARBA" id="ARBA00023004"/>
    </source>
</evidence>
<dbReference type="Gene3D" id="3.40.50.280">
    <property type="entry name" value="Cobalamin-binding domain"/>
    <property type="match status" value="1"/>
</dbReference>
<dbReference type="SFLD" id="SFLDG01082">
    <property type="entry name" value="B12-binding_domain_containing"/>
    <property type="match status" value="1"/>
</dbReference>
<comment type="similarity">
    <text evidence="2">Belongs to the methylamine corrinoid protein family.</text>
</comment>
<evidence type="ECO:0000259" key="9">
    <source>
        <dbReference type="PROSITE" id="PS51332"/>
    </source>
</evidence>
<dbReference type="InterPro" id="IPR051198">
    <property type="entry name" value="BchE-like"/>
</dbReference>
<accession>A0A811T5D7</accession>
<keyword evidence="8" id="KW-0411">Iron-sulfur</keyword>
<reference evidence="11" key="1">
    <citation type="submission" date="2020-10" db="EMBL/GenBank/DDBJ databases">
        <authorList>
            <person name="Hahn C.J."/>
            <person name="Laso-Perez R."/>
            <person name="Vulcano F."/>
            <person name="Vaziourakis K.-M."/>
            <person name="Stokke R."/>
            <person name="Steen I.H."/>
            <person name="Teske A."/>
            <person name="Boetius A."/>
            <person name="Liebeke M."/>
            <person name="Amann R."/>
            <person name="Knittel K."/>
        </authorList>
    </citation>
    <scope>NUCLEOTIDE SEQUENCE</scope>
    <source>
        <strain evidence="11">Gfbio:e3339647-f889-4370-9287-4fb5cb688e4c:AG392M11_GoMArc1</strain>
    </source>
</reference>
<keyword evidence="7" id="KW-0408">Iron</keyword>
<dbReference type="Gene3D" id="3.80.30.20">
    <property type="entry name" value="tm_1862 like domain"/>
    <property type="match status" value="1"/>
</dbReference>
<dbReference type="AlphaFoldDB" id="A0A811T5D7"/>
<dbReference type="GO" id="GO:0031419">
    <property type="term" value="F:cobalamin binding"/>
    <property type="evidence" value="ECO:0007669"/>
    <property type="project" value="InterPro"/>
</dbReference>
<evidence type="ECO:0000256" key="3">
    <source>
        <dbReference type="ARBA" id="ARBA00022603"/>
    </source>
</evidence>
<name>A0A811T5D7_9EURY</name>
<dbReference type="CDD" id="cd01335">
    <property type="entry name" value="Radical_SAM"/>
    <property type="match status" value="1"/>
</dbReference>
<organism evidence="11 12">
    <name type="scientific">Candidatus Argoarchaeum ethanivorans</name>
    <dbReference type="NCBI Taxonomy" id="2608793"/>
    <lineage>
        <taxon>Archaea</taxon>
        <taxon>Methanobacteriati</taxon>
        <taxon>Methanobacteriota</taxon>
        <taxon>Stenosarchaea group</taxon>
        <taxon>Methanomicrobia</taxon>
        <taxon>Methanosarcinales</taxon>
        <taxon>Methanosarcinales incertae sedis</taxon>
        <taxon>GOM Arc I cluster</taxon>
        <taxon>Candidatus Argoarchaeum</taxon>
    </lineage>
</organism>
<evidence type="ECO:0000256" key="5">
    <source>
        <dbReference type="ARBA" id="ARBA00022691"/>
    </source>
</evidence>
<keyword evidence="3" id="KW-0489">Methyltransferase</keyword>
<dbReference type="InterPro" id="IPR023404">
    <property type="entry name" value="rSAM_horseshoe"/>
</dbReference>